<organism evidence="3">
    <name type="scientific">Neodiprion lecontei</name>
    <name type="common">Redheaded pine sawfly</name>
    <dbReference type="NCBI Taxonomy" id="441921"/>
    <lineage>
        <taxon>Eukaryota</taxon>
        <taxon>Metazoa</taxon>
        <taxon>Ecdysozoa</taxon>
        <taxon>Arthropoda</taxon>
        <taxon>Hexapoda</taxon>
        <taxon>Insecta</taxon>
        <taxon>Pterygota</taxon>
        <taxon>Neoptera</taxon>
        <taxon>Endopterygota</taxon>
        <taxon>Hymenoptera</taxon>
        <taxon>Tenthredinoidea</taxon>
        <taxon>Diprionidae</taxon>
        <taxon>Diprioninae</taxon>
        <taxon>Neodiprion</taxon>
    </lineage>
</organism>
<dbReference type="PANTHER" id="PTHR13284">
    <property type="entry name" value="GH01354P"/>
    <property type="match status" value="1"/>
</dbReference>
<feature type="region of interest" description="Disordered" evidence="1">
    <location>
        <begin position="271"/>
        <end position="292"/>
    </location>
</feature>
<dbReference type="InParanoid" id="A0A6J0CA77"/>
<gene>
    <name evidence="3" type="primary">LOC107226761</name>
</gene>
<dbReference type="SUPFAM" id="SSF55315">
    <property type="entry name" value="L30e-like"/>
    <property type="match status" value="1"/>
</dbReference>
<proteinExistence type="predicted"/>
<dbReference type="GO" id="GO:0035368">
    <property type="term" value="F:selenocysteine insertion sequence binding"/>
    <property type="evidence" value="ECO:0007669"/>
    <property type="project" value="InterPro"/>
</dbReference>
<dbReference type="InterPro" id="IPR040051">
    <property type="entry name" value="SECISBP2"/>
</dbReference>
<dbReference type="GO" id="GO:0043021">
    <property type="term" value="F:ribonucleoprotein complex binding"/>
    <property type="evidence" value="ECO:0007669"/>
    <property type="project" value="TreeGrafter"/>
</dbReference>
<dbReference type="InterPro" id="IPR029064">
    <property type="entry name" value="Ribosomal_eL30-like_sf"/>
</dbReference>
<feature type="region of interest" description="Disordered" evidence="1">
    <location>
        <begin position="72"/>
        <end position="114"/>
    </location>
</feature>
<evidence type="ECO:0000313" key="2">
    <source>
        <dbReference type="Proteomes" id="UP000829291"/>
    </source>
</evidence>
<dbReference type="GO" id="GO:0003730">
    <property type="term" value="F:mRNA 3'-UTR binding"/>
    <property type="evidence" value="ECO:0007669"/>
    <property type="project" value="TreeGrafter"/>
</dbReference>
<protein>
    <submittedName>
        <fullName evidence="3">Selenocysteine insertion sequence-binding protein 2</fullName>
    </submittedName>
</protein>
<dbReference type="GeneID" id="107226761"/>
<evidence type="ECO:0000313" key="3">
    <source>
        <dbReference type="RefSeq" id="XP_015523159.1"/>
    </source>
</evidence>
<dbReference type="GO" id="GO:0005739">
    <property type="term" value="C:mitochondrion"/>
    <property type="evidence" value="ECO:0007669"/>
    <property type="project" value="TreeGrafter"/>
</dbReference>
<dbReference type="RefSeq" id="XP_015523159.1">
    <property type="nucleotide sequence ID" value="XM_015667673.2"/>
</dbReference>
<name>A0A6J0CA77_NEOLC</name>
<dbReference type="PANTHER" id="PTHR13284:SF4">
    <property type="entry name" value="C2H2-TYPE DOMAIN-CONTAINING PROTEIN"/>
    <property type="match status" value="1"/>
</dbReference>
<accession>A0A6J0CA77</accession>
<keyword evidence="2" id="KW-1185">Reference proteome</keyword>
<dbReference type="GO" id="GO:1990904">
    <property type="term" value="C:ribonucleoprotein complex"/>
    <property type="evidence" value="ECO:0007669"/>
    <property type="project" value="TreeGrafter"/>
</dbReference>
<dbReference type="AlphaFoldDB" id="A0A6J0CA77"/>
<evidence type="ECO:0000256" key="1">
    <source>
        <dbReference type="SAM" id="MobiDB-lite"/>
    </source>
</evidence>
<reference evidence="3" key="1">
    <citation type="submission" date="2025-08" db="UniProtKB">
        <authorList>
            <consortium name="RefSeq"/>
        </authorList>
    </citation>
    <scope>IDENTIFICATION</scope>
    <source>
        <tissue evidence="3">Thorax and Abdomen</tissue>
    </source>
</reference>
<dbReference type="OrthoDB" id="263617at2759"/>
<dbReference type="KEGG" id="nlo:107226761"/>
<dbReference type="Proteomes" id="UP000829291">
    <property type="component" value="Chromosome 6"/>
</dbReference>
<feature type="compositionally biased region" description="Basic and acidic residues" evidence="1">
    <location>
        <begin position="91"/>
        <end position="107"/>
    </location>
</feature>
<dbReference type="Gene3D" id="3.30.1330.30">
    <property type="match status" value="1"/>
</dbReference>
<sequence length="536" mass="61233">MSTTSTTENWWRCSVSSSSEQPDIRGDPAWLEFPTIASRTRCSRIYLREQARIVDRTNVLDDEGFPRLGQRIQKRKLTESQASGDDATAELGHRLRDLDIHDEERNGRKSSKRPRSIICIDLKKSVERQRSLSESQTSRMTPAKLQRLKLNLSLAIRNPLDSDQVVSCKRGKQRETPRVARLSNLKRVILRERELKRQANLERRKGFDAEKMGAMAKDVSEIDFNRLKINAESSSTPGMRLFLYERREPRSLQLDDQPESSKGDVSGTLENLALQREDDAEPLTEVSPEDRDEPIDINVLTKTSCLKICDETGEMVEVFVESKMSPPSLEKNLSATPKDLPAEPKHSRNFREYCTNNLTPGLNASMELFLAEVYRLQRRMYERDEVKGRSKRRFYAGFKQVIKYVELKKIRFVVIAPDLEGIHGYPGGLLQLVGKLITACKFHEVVFCFALNKRKLDYYTHRKRSVCSCVGVSNYSGIEEIFENVLTELIQARNSYGKVNVPGDQGEALNPAKKDCEHMLLSARINLLFKSLAVVT</sequence>